<protein>
    <recommendedName>
        <fullName evidence="3">Galectin</fullName>
    </recommendedName>
</protein>
<dbReference type="PROSITE" id="PS51304">
    <property type="entry name" value="GALECTIN"/>
    <property type="match status" value="2"/>
</dbReference>
<keyword evidence="4" id="KW-0472">Membrane</keyword>
<keyword evidence="4" id="KW-1133">Transmembrane helix</keyword>
<keyword evidence="1 3" id="KW-0430">Lectin</keyword>
<dbReference type="EMBL" id="JYDP01000029">
    <property type="protein sequence ID" value="KRZ13804.1"/>
    <property type="molecule type" value="Genomic_DNA"/>
</dbReference>
<feature type="domain" description="Galectin" evidence="5">
    <location>
        <begin position="122"/>
        <end position="249"/>
    </location>
</feature>
<evidence type="ECO:0000256" key="1">
    <source>
        <dbReference type="ARBA" id="ARBA00022734"/>
    </source>
</evidence>
<feature type="domain" description="Galectin" evidence="5">
    <location>
        <begin position="256"/>
        <end position="382"/>
    </location>
</feature>
<proteinExistence type="predicted"/>
<dbReference type="SMART" id="SM00276">
    <property type="entry name" value="GLECT"/>
    <property type="match status" value="2"/>
</dbReference>
<reference evidence="6 7" key="1">
    <citation type="submission" date="2015-01" db="EMBL/GenBank/DDBJ databases">
        <title>Evolution of Trichinella species and genotypes.</title>
        <authorList>
            <person name="Korhonen P.K."/>
            <person name="Edoardo P."/>
            <person name="Giuseppe L.R."/>
            <person name="Gasser R.B."/>
        </authorList>
    </citation>
    <scope>NUCLEOTIDE SEQUENCE [LARGE SCALE GENOMIC DNA]</scope>
    <source>
        <strain evidence="6">ISS1029</strain>
    </source>
</reference>
<dbReference type="Pfam" id="PF00337">
    <property type="entry name" value="Gal-bind_lectin"/>
    <property type="match status" value="2"/>
</dbReference>
<keyword evidence="4" id="KW-0812">Transmembrane</keyword>
<dbReference type="STRING" id="268475.A0A0V1HT84"/>
<gene>
    <name evidence="6" type="primary">lec-3</name>
    <name evidence="6" type="ORF">T11_14064</name>
</gene>
<organism evidence="6 7">
    <name type="scientific">Trichinella zimbabwensis</name>
    <dbReference type="NCBI Taxonomy" id="268475"/>
    <lineage>
        <taxon>Eukaryota</taxon>
        <taxon>Metazoa</taxon>
        <taxon>Ecdysozoa</taxon>
        <taxon>Nematoda</taxon>
        <taxon>Enoplea</taxon>
        <taxon>Dorylaimia</taxon>
        <taxon>Trichinellida</taxon>
        <taxon>Trichinellidae</taxon>
        <taxon>Trichinella</taxon>
    </lineage>
</organism>
<accession>A0A0V1HT84</accession>
<dbReference type="GO" id="GO:0030246">
    <property type="term" value="F:carbohydrate binding"/>
    <property type="evidence" value="ECO:0007669"/>
    <property type="project" value="UniProtKB-UniRule"/>
</dbReference>
<sequence>MISEKDKTAKQHIRAVGEVYIDLCKSGLRRILGKSVPKVFGIDTKHRLHCSVCKAISLCAAFFILSNGRQANALASFWHQFCCCYCCCCCCCFLFAIHFEFCKGNLFKHIHKIMERQMKVPYLAKLENAIQPGQSLIARGLVTGDRFDINFQQGVHEHNGIALHVSCRQHEKTFVLNTFDEGSWKKETRFKSPLKVGEPFDLRIRAHDDRFEMFANHKHVGDYKHMQPLTSISHLLITGTCELHSVLWEGNYYPKPYECRVDGFKPGRRLFVSGVPADGAKKFSINLCSGTDIAFHFNPRFNEKKVVRNAMVNGSWGNEERNGDFPFDKKKNFDILFVCETQAIQVYVNNMEFTNFVHRLAPEKIDSLKIEGDLELQLIHLE</sequence>
<evidence type="ECO:0000259" key="5">
    <source>
        <dbReference type="PROSITE" id="PS51304"/>
    </source>
</evidence>
<feature type="transmembrane region" description="Helical" evidence="4">
    <location>
        <begin position="77"/>
        <end position="99"/>
    </location>
</feature>
<dbReference type="SMART" id="SM00908">
    <property type="entry name" value="Gal-bind_lectin"/>
    <property type="match status" value="2"/>
</dbReference>
<dbReference type="InterPro" id="IPR001079">
    <property type="entry name" value="Galectin_CRD"/>
</dbReference>
<dbReference type="InterPro" id="IPR013320">
    <property type="entry name" value="ConA-like_dom_sf"/>
</dbReference>
<evidence type="ECO:0000256" key="2">
    <source>
        <dbReference type="ARBA" id="ARBA00022737"/>
    </source>
</evidence>
<dbReference type="InterPro" id="IPR044156">
    <property type="entry name" value="Galectin-like"/>
</dbReference>
<evidence type="ECO:0000313" key="6">
    <source>
        <dbReference type="EMBL" id="KRZ13804.1"/>
    </source>
</evidence>
<keyword evidence="7" id="KW-1185">Reference proteome</keyword>
<comment type="caution">
    <text evidence="6">The sequence shown here is derived from an EMBL/GenBank/DDBJ whole genome shotgun (WGS) entry which is preliminary data.</text>
</comment>
<dbReference type="Gene3D" id="2.60.120.200">
    <property type="match status" value="2"/>
</dbReference>
<dbReference type="FunFam" id="2.60.120.200:FF:000124">
    <property type="entry name" value="Galectin-4"/>
    <property type="match status" value="1"/>
</dbReference>
<dbReference type="Proteomes" id="UP000055024">
    <property type="component" value="Unassembled WGS sequence"/>
</dbReference>
<evidence type="ECO:0000313" key="7">
    <source>
        <dbReference type="Proteomes" id="UP000055024"/>
    </source>
</evidence>
<dbReference type="CDD" id="cd00070">
    <property type="entry name" value="GLECT"/>
    <property type="match status" value="2"/>
</dbReference>
<evidence type="ECO:0000256" key="4">
    <source>
        <dbReference type="SAM" id="Phobius"/>
    </source>
</evidence>
<name>A0A0V1HT84_9BILA</name>
<dbReference type="AlphaFoldDB" id="A0A0V1HT84"/>
<evidence type="ECO:0000256" key="3">
    <source>
        <dbReference type="RuleBase" id="RU102079"/>
    </source>
</evidence>
<dbReference type="PANTHER" id="PTHR11346">
    <property type="entry name" value="GALECTIN"/>
    <property type="match status" value="1"/>
</dbReference>
<dbReference type="OrthoDB" id="6251307at2759"/>
<dbReference type="SUPFAM" id="SSF49899">
    <property type="entry name" value="Concanavalin A-like lectins/glucanases"/>
    <property type="match status" value="2"/>
</dbReference>
<dbReference type="PANTHER" id="PTHR11346:SF189">
    <property type="entry name" value="GALECTIN"/>
    <property type="match status" value="1"/>
</dbReference>
<keyword evidence="2" id="KW-0677">Repeat</keyword>